<protein>
    <submittedName>
        <fullName evidence="2">Plasmid partitioning protein RepA</fullName>
    </submittedName>
</protein>
<name>A0A371WY43_9HYPH</name>
<dbReference type="InterPro" id="IPR017818">
    <property type="entry name" value="Plasmid_partition_RepA"/>
</dbReference>
<evidence type="ECO:0000313" key="3">
    <source>
        <dbReference type="Proteomes" id="UP000264310"/>
    </source>
</evidence>
<dbReference type="PANTHER" id="PTHR13696:SF52">
    <property type="entry name" value="PARA FAMILY PROTEIN CT_582"/>
    <property type="match status" value="1"/>
</dbReference>
<proteinExistence type="predicted"/>
<dbReference type="RefSeq" id="WP_116684845.1">
    <property type="nucleotide sequence ID" value="NZ_QURL01000012.1"/>
</dbReference>
<feature type="domain" description="AAA" evidence="1">
    <location>
        <begin position="119"/>
        <end position="296"/>
    </location>
</feature>
<dbReference type="CDD" id="cd02042">
    <property type="entry name" value="ParAB_family"/>
    <property type="match status" value="1"/>
</dbReference>
<dbReference type="EMBL" id="QURL01000012">
    <property type="protein sequence ID" value="RFC61903.1"/>
    <property type="molecule type" value="Genomic_DNA"/>
</dbReference>
<dbReference type="Proteomes" id="UP000264310">
    <property type="component" value="Unassembled WGS sequence"/>
</dbReference>
<sequence>MTADAENAVGVEDAAAVIARHSDTLSRQLHAMRQSLYPPEARKSLRNFSSREVADLLGIGESTVRQMAIDGEAVTPTQLDNGRKLYSLDQINNLRRYLADKRPGQALRFLPHRRAGDHMQVLAVANFKGGSAKTTTSIHLAHYLAFQGLRVLVVDLDPQASLTSMFGIQPEFDVSADKTLYPAIRYDNTVNIREVITPTYFPGLHLVPGNLELMEFEHDTPRAIVEGKSRGDQMFFRRLKAALRSVDEDYDVVLIDAPPQLGYLTLSALFASTSIVVTIHPAMLDVASMNQFLAMTSDLLGVIERAGGTMRQDFFRYLLTRHNPHDLPQVNVATLLRTLFTDHVCVTPVLETTAIANAGLEKKSLYEIERGTMNRDTLRRALDAVDAANAEIFGLIRQAWGRP</sequence>
<reference evidence="2 3" key="1">
    <citation type="submission" date="2018-08" db="EMBL/GenBank/DDBJ databases">
        <title>Fulvimarina sp. 85, whole genome shotgun sequence.</title>
        <authorList>
            <person name="Tuo L."/>
        </authorList>
    </citation>
    <scope>NUCLEOTIDE SEQUENCE [LARGE SCALE GENOMIC DNA]</scope>
    <source>
        <strain evidence="2 3">85</strain>
    </source>
</reference>
<evidence type="ECO:0000259" key="1">
    <source>
        <dbReference type="Pfam" id="PF13614"/>
    </source>
</evidence>
<dbReference type="AlphaFoldDB" id="A0A371WY43"/>
<dbReference type="NCBIfam" id="NF010443">
    <property type="entry name" value="PRK13869.1"/>
    <property type="match status" value="1"/>
</dbReference>
<comment type="caution">
    <text evidence="2">The sequence shown here is derived from an EMBL/GenBank/DDBJ whole genome shotgun (WGS) entry which is preliminary data.</text>
</comment>
<keyword evidence="3" id="KW-1185">Reference proteome</keyword>
<organism evidence="2 3">
    <name type="scientific">Fulvimarina endophytica</name>
    <dbReference type="NCBI Taxonomy" id="2293836"/>
    <lineage>
        <taxon>Bacteria</taxon>
        <taxon>Pseudomonadati</taxon>
        <taxon>Pseudomonadota</taxon>
        <taxon>Alphaproteobacteria</taxon>
        <taxon>Hyphomicrobiales</taxon>
        <taxon>Aurantimonadaceae</taxon>
        <taxon>Fulvimarina</taxon>
    </lineage>
</organism>
<dbReference type="Pfam" id="PF13614">
    <property type="entry name" value="AAA_31"/>
    <property type="match status" value="1"/>
</dbReference>
<dbReference type="InterPro" id="IPR025669">
    <property type="entry name" value="AAA_dom"/>
</dbReference>
<gene>
    <name evidence="2" type="primary">repA</name>
    <name evidence="2" type="ORF">DYI37_18955</name>
</gene>
<dbReference type="InterPro" id="IPR027417">
    <property type="entry name" value="P-loop_NTPase"/>
</dbReference>
<accession>A0A371WY43</accession>
<dbReference type="InterPro" id="IPR050678">
    <property type="entry name" value="DNA_Partitioning_ATPase"/>
</dbReference>
<dbReference type="PANTHER" id="PTHR13696">
    <property type="entry name" value="P-LOOP CONTAINING NUCLEOSIDE TRIPHOSPHATE HYDROLASE"/>
    <property type="match status" value="1"/>
</dbReference>
<dbReference type="Gene3D" id="3.40.50.300">
    <property type="entry name" value="P-loop containing nucleotide triphosphate hydrolases"/>
    <property type="match status" value="1"/>
</dbReference>
<evidence type="ECO:0000313" key="2">
    <source>
        <dbReference type="EMBL" id="RFC61903.1"/>
    </source>
</evidence>
<dbReference type="OrthoDB" id="9777757at2"/>
<dbReference type="NCBIfam" id="TIGR03453">
    <property type="entry name" value="partition_RepA"/>
    <property type="match status" value="1"/>
</dbReference>
<dbReference type="SUPFAM" id="SSF52540">
    <property type="entry name" value="P-loop containing nucleoside triphosphate hydrolases"/>
    <property type="match status" value="1"/>
</dbReference>